<protein>
    <submittedName>
        <fullName evidence="1">Uncharacterized protein</fullName>
    </submittedName>
</protein>
<dbReference type="Proteomes" id="UP000706124">
    <property type="component" value="Unassembled WGS sequence"/>
</dbReference>
<organism evidence="1 2">
    <name type="scientific">Claviceps pazoutovae</name>
    <dbReference type="NCBI Taxonomy" id="1649127"/>
    <lineage>
        <taxon>Eukaryota</taxon>
        <taxon>Fungi</taxon>
        <taxon>Dikarya</taxon>
        <taxon>Ascomycota</taxon>
        <taxon>Pezizomycotina</taxon>
        <taxon>Sordariomycetes</taxon>
        <taxon>Hypocreomycetidae</taxon>
        <taxon>Hypocreales</taxon>
        <taxon>Clavicipitaceae</taxon>
        <taxon>Claviceps</taxon>
    </lineage>
</organism>
<reference evidence="1 2" key="1">
    <citation type="journal article" date="2020" name="bioRxiv">
        <title>Whole genome comparisons of ergot fungi reveals the divergence and evolution of species within the genus Claviceps are the result of varying mechanisms driving genome evolution and host range expansion.</title>
        <authorList>
            <person name="Wyka S.A."/>
            <person name="Mondo S.J."/>
            <person name="Liu M."/>
            <person name="Dettman J."/>
            <person name="Nalam V."/>
            <person name="Broders K.D."/>
        </authorList>
    </citation>
    <scope>NUCLEOTIDE SEQUENCE [LARGE SCALE GENOMIC DNA]</scope>
    <source>
        <strain evidence="1 2">CCC 1485</strain>
    </source>
</reference>
<comment type="caution">
    <text evidence="1">The sequence shown here is derived from an EMBL/GenBank/DDBJ whole genome shotgun (WGS) entry which is preliminary data.</text>
</comment>
<evidence type="ECO:0000313" key="1">
    <source>
        <dbReference type="EMBL" id="KAG5936890.1"/>
    </source>
</evidence>
<keyword evidence="2" id="KW-1185">Reference proteome</keyword>
<sequence>MDLTHHRLLRKLTRSIPRMEASSVRLDSDLIGRSSAVRSIVSVKVLGFRTLGRTSPRMLLRIYQTQP</sequence>
<proteinExistence type="predicted"/>
<gene>
    <name evidence="1" type="ORF">E4U60_002314</name>
</gene>
<evidence type="ECO:0000313" key="2">
    <source>
        <dbReference type="Proteomes" id="UP000706124"/>
    </source>
</evidence>
<dbReference type="OrthoDB" id="10567960at2759"/>
<dbReference type="EMBL" id="SRPO01000200">
    <property type="protein sequence ID" value="KAG5936890.1"/>
    <property type="molecule type" value="Genomic_DNA"/>
</dbReference>
<dbReference type="AlphaFoldDB" id="A0A9P7SGW7"/>
<name>A0A9P7SGW7_9HYPO</name>
<accession>A0A9P7SGW7</accession>